<protein>
    <submittedName>
        <fullName evidence="10">Uncharacterized protein LOC101239081 isoform X3</fullName>
    </submittedName>
</protein>
<feature type="domain" description="ABC transporter" evidence="8">
    <location>
        <begin position="1"/>
        <end position="230"/>
    </location>
</feature>
<evidence type="ECO:0000256" key="2">
    <source>
        <dbReference type="ARBA" id="ARBA00005814"/>
    </source>
</evidence>
<dbReference type="InterPro" id="IPR027417">
    <property type="entry name" value="P-loop_NTPase"/>
</dbReference>
<reference evidence="10" key="1">
    <citation type="submission" date="2025-08" db="UniProtKB">
        <authorList>
            <consortium name="RefSeq"/>
        </authorList>
    </citation>
    <scope>IDENTIFICATION</scope>
</reference>
<dbReference type="GeneID" id="101239081"/>
<dbReference type="Gene3D" id="3.40.50.300">
    <property type="entry name" value="P-loop containing nucleotide triphosphate hydrolases"/>
    <property type="match status" value="1"/>
</dbReference>
<dbReference type="Proteomes" id="UP001652625">
    <property type="component" value="Chromosome 03"/>
</dbReference>
<evidence type="ECO:0000313" key="10">
    <source>
        <dbReference type="RefSeq" id="XP_065650563.1"/>
    </source>
</evidence>
<feature type="transmembrane region" description="Helical" evidence="7">
    <location>
        <begin position="425"/>
        <end position="450"/>
    </location>
</feature>
<organism evidence="9 10">
    <name type="scientific">Hydra vulgaris</name>
    <name type="common">Hydra</name>
    <name type="synonym">Hydra attenuata</name>
    <dbReference type="NCBI Taxonomy" id="6087"/>
    <lineage>
        <taxon>Eukaryota</taxon>
        <taxon>Metazoa</taxon>
        <taxon>Cnidaria</taxon>
        <taxon>Hydrozoa</taxon>
        <taxon>Hydroidolina</taxon>
        <taxon>Anthoathecata</taxon>
        <taxon>Aplanulata</taxon>
        <taxon>Hydridae</taxon>
        <taxon>Hydra</taxon>
    </lineage>
</organism>
<sequence length="604" mass="68723">MTMCDQVKKSFMNLIKNIRVFIGAGKSTLLNLLAGREIKGIYLNTGLIQINGKKASKLLRRKIGYVMQEDIFFSHITVRQCLEFVGKIRLPENMKGSEKKAVVDLVINELGLDKCQNTILGSDIFEGGCSGGEKKRCSIGVELVSNPACIIMDEPTTGLDSATAFNLIHTLKVLGKKENRSICMTIHQPSSQVFFMFDKLMLMCDGRVAFYGKNSDVLPFFDSIGMPCYLNWNPADFLLERLSDFDVQNKIVESYEIYKTNKSCNKEKKKLHDSKTFDKGISNTSFAADDISDDTIYDEVGDVKEIYSNVVSKDEIKIKTEKWPTGYRSQALALCQRSFIQTKGDVWDMVNIIQVVILSVAVGLFWFRTPFNEKSLGDRQGVIFFILSYMFIRQMMQAILSFPAEKKIIEKERASGMYRLSAYYTAKNIVDIPVFLLPQLIIYITTYWLVGLNCDPIFLLGLLNVFLTTALSQSVGLVIGAGIKNVKKGLAVAVVFNMVSMILGGFYNKRYSVYLNWCRYVSVYSYLYNIFLHMEFQHARELFKCSPHSQFQECLKNRTYIEGRQIMPYIKPVNLNIVQSVLIVVSVIVLLRTLFYFVLKTSNK</sequence>
<evidence type="ECO:0000256" key="1">
    <source>
        <dbReference type="ARBA" id="ARBA00004141"/>
    </source>
</evidence>
<gene>
    <name evidence="10" type="primary">LOC101239081</name>
</gene>
<keyword evidence="6 7" id="KW-0472">Membrane</keyword>
<feature type="transmembrane region" description="Helical" evidence="7">
    <location>
        <begin position="577"/>
        <end position="599"/>
    </location>
</feature>
<evidence type="ECO:0000259" key="8">
    <source>
        <dbReference type="PROSITE" id="PS50893"/>
    </source>
</evidence>
<name>A0ABM4BN99_HYDVU</name>
<evidence type="ECO:0000256" key="5">
    <source>
        <dbReference type="ARBA" id="ARBA00022989"/>
    </source>
</evidence>
<keyword evidence="3" id="KW-0813">Transport</keyword>
<keyword evidence="9" id="KW-1185">Reference proteome</keyword>
<dbReference type="InterPro" id="IPR003439">
    <property type="entry name" value="ABC_transporter-like_ATP-bd"/>
</dbReference>
<comment type="subcellular location">
    <subcellularLocation>
        <location evidence="1">Membrane</location>
        <topology evidence="1">Multi-pass membrane protein</topology>
    </subcellularLocation>
</comment>
<dbReference type="PANTHER" id="PTHR48041:SF63">
    <property type="entry name" value="EARLY GENE AT 23, ISOFORM C"/>
    <property type="match status" value="1"/>
</dbReference>
<evidence type="ECO:0000256" key="4">
    <source>
        <dbReference type="ARBA" id="ARBA00022692"/>
    </source>
</evidence>
<evidence type="ECO:0000256" key="3">
    <source>
        <dbReference type="ARBA" id="ARBA00022448"/>
    </source>
</evidence>
<dbReference type="Pfam" id="PF01061">
    <property type="entry name" value="ABC2_membrane"/>
    <property type="match status" value="1"/>
</dbReference>
<feature type="transmembrane region" description="Helical" evidence="7">
    <location>
        <begin position="346"/>
        <end position="367"/>
    </location>
</feature>
<dbReference type="SUPFAM" id="SSF52540">
    <property type="entry name" value="P-loop containing nucleoside triphosphate hydrolases"/>
    <property type="match status" value="1"/>
</dbReference>
<dbReference type="PANTHER" id="PTHR48041">
    <property type="entry name" value="ABC TRANSPORTER G FAMILY MEMBER 28"/>
    <property type="match status" value="1"/>
</dbReference>
<dbReference type="InterPro" id="IPR050352">
    <property type="entry name" value="ABCG_transporters"/>
</dbReference>
<dbReference type="PROSITE" id="PS50893">
    <property type="entry name" value="ABC_TRANSPORTER_2"/>
    <property type="match status" value="1"/>
</dbReference>
<comment type="similarity">
    <text evidence="2">Belongs to the ABC transporter superfamily. ABCG family. Eye pigment precursor importer (TC 3.A.1.204) subfamily.</text>
</comment>
<proteinExistence type="inferred from homology"/>
<evidence type="ECO:0000256" key="6">
    <source>
        <dbReference type="ARBA" id="ARBA00023136"/>
    </source>
</evidence>
<evidence type="ECO:0000256" key="7">
    <source>
        <dbReference type="SAM" id="Phobius"/>
    </source>
</evidence>
<feature type="transmembrane region" description="Helical" evidence="7">
    <location>
        <begin position="490"/>
        <end position="507"/>
    </location>
</feature>
<keyword evidence="5 7" id="KW-1133">Transmembrane helix</keyword>
<evidence type="ECO:0000313" key="9">
    <source>
        <dbReference type="Proteomes" id="UP001652625"/>
    </source>
</evidence>
<dbReference type="RefSeq" id="XP_065650563.1">
    <property type="nucleotide sequence ID" value="XM_065794491.1"/>
</dbReference>
<feature type="transmembrane region" description="Helical" evidence="7">
    <location>
        <begin position="382"/>
        <end position="404"/>
    </location>
</feature>
<dbReference type="Pfam" id="PF00005">
    <property type="entry name" value="ABC_tran"/>
    <property type="match status" value="1"/>
</dbReference>
<accession>A0ABM4BN99</accession>
<feature type="transmembrane region" description="Helical" evidence="7">
    <location>
        <begin position="456"/>
        <end position="483"/>
    </location>
</feature>
<keyword evidence="4 7" id="KW-0812">Transmembrane</keyword>
<dbReference type="InterPro" id="IPR013525">
    <property type="entry name" value="ABC2_TM"/>
</dbReference>